<feature type="domain" description="DUF4470" evidence="2">
    <location>
        <begin position="206"/>
        <end position="276"/>
    </location>
</feature>
<keyword evidence="4" id="KW-1185">Reference proteome</keyword>
<dbReference type="InterPro" id="IPR011990">
    <property type="entry name" value="TPR-like_helical_dom_sf"/>
</dbReference>
<evidence type="ECO:0000259" key="2">
    <source>
        <dbReference type="Pfam" id="PF14737"/>
    </source>
</evidence>
<dbReference type="Pfam" id="PF14737">
    <property type="entry name" value="DUF4470"/>
    <property type="match status" value="1"/>
</dbReference>
<gene>
    <name evidence="3" type="ORF">EWM64_g4494</name>
</gene>
<dbReference type="SUPFAM" id="SSF48452">
    <property type="entry name" value="TPR-like"/>
    <property type="match status" value="1"/>
</dbReference>
<evidence type="ECO:0000313" key="4">
    <source>
        <dbReference type="Proteomes" id="UP000298061"/>
    </source>
</evidence>
<dbReference type="Proteomes" id="UP000298061">
    <property type="component" value="Unassembled WGS sequence"/>
</dbReference>
<keyword evidence="1" id="KW-0802">TPR repeat</keyword>
<reference evidence="3 4" key="1">
    <citation type="submission" date="2019-02" db="EMBL/GenBank/DDBJ databases">
        <title>Genome sequencing of the rare red list fungi Hericium alpestre (H. flagellum).</title>
        <authorList>
            <person name="Buettner E."/>
            <person name="Kellner H."/>
        </authorList>
    </citation>
    <scope>NUCLEOTIDE SEQUENCE [LARGE SCALE GENOMIC DNA]</scope>
    <source>
        <strain evidence="3 4">DSM 108284</strain>
    </source>
</reference>
<accession>A0A4Y9ZY98</accession>
<sequence length="968" mass="110543">MATATQWKEKGNVAFKAGQMAKAAELYAKAEKLENKDPVYPSNLSASFYELGDYAGCCDAIFRSWRLMPEEKNDSLAVRLSTRLAKALSHAARQGSISPERLQRDSNLIGEIRAFPTRAMTDGSKLSPEHLQAWKYWDIGRDEMDRVARESNDARTRLSRLPVFKKRPDPTLEYYIVGTDEIMSLVDDWGAGEPSPLKLKEMPVKDLGHMNFLFGGCGDARQVFGSLIGLLRAYKDLNKSRQAALKVHMTLLDIYPASLARDLCMFLLLNDLIENEYDEETIAEIKATIAFVYLAIIIPSYCWDRYQKVVAELRSRLTETPLRLPPWLYVVEDCIPPILEILDFWTKFPEEKSTKAMLSHHHVIDEKEMLLNNPLITGAFKDKYHENYLERRQEFSELVDAMTEEQLMEIGLAELGKTPEQNKKILAERRDAYLDEAVELMEKGPTTQFAYEKEWFKMVQCFMPPRQLRKRHPGFSQLFKGVMEHKKPTKGLLQKVKSHINSDWKPNLTFFDGANEEHRMLGSGGYPNLKQLDVFQSVRSLYNFNGDFNIREGFDKTDSAAFNSASQFFDGVIDALRTMGDKLTLEVILGELTQELSKMKLNGDHTRPADFPRSFTRTWLSNVPDYTHGPLNTAVFILPNLRSDAAIEPEVACNCLLNTGIWNSNDEYCHTYTLLHSVDIRRYLGCRVVKMEPIYGSIRLAHLPHPRPLKELASRNEVRAWLTRILLNTLVPPQQTLHTPFRVRFPNNLVAFVNLLVHLHSVGFPAHWLSDFIETILNDSLITDIAPYRKGFPIPVSDMDRRVPRHRARLDPWLAELENIFAIAYEAIPFPLLLPAGFASDAATIGMFEAAAEKGFLYNLPIMQNFDPVGCLLFYKSSAGLRPHEIAMELGEILNGQMQPPVGHIHIVTAIEVLDMPKGTVRWRMNKERVRTMQNEGWDMICYRSDFGDFVSAPIPANEWKTVDIATE</sequence>
<dbReference type="InterPro" id="IPR019734">
    <property type="entry name" value="TPR_rpt"/>
</dbReference>
<feature type="repeat" description="TPR" evidence="1">
    <location>
        <begin position="4"/>
        <end position="37"/>
    </location>
</feature>
<dbReference type="EMBL" id="SFCI01000489">
    <property type="protein sequence ID" value="TFY79515.1"/>
    <property type="molecule type" value="Genomic_DNA"/>
</dbReference>
<evidence type="ECO:0000313" key="3">
    <source>
        <dbReference type="EMBL" id="TFY79515.1"/>
    </source>
</evidence>
<proteinExistence type="predicted"/>
<dbReference type="AlphaFoldDB" id="A0A4Y9ZY98"/>
<dbReference type="STRING" id="135208.A0A4Y9ZY98"/>
<evidence type="ECO:0000256" key="1">
    <source>
        <dbReference type="PROSITE-ProRule" id="PRU00339"/>
    </source>
</evidence>
<dbReference type="PROSITE" id="PS50005">
    <property type="entry name" value="TPR"/>
    <property type="match status" value="1"/>
</dbReference>
<protein>
    <recommendedName>
        <fullName evidence="2">DUF4470 domain-containing protein</fullName>
    </recommendedName>
</protein>
<name>A0A4Y9ZY98_9AGAM</name>
<comment type="caution">
    <text evidence="3">The sequence shown here is derived from an EMBL/GenBank/DDBJ whole genome shotgun (WGS) entry which is preliminary data.</text>
</comment>
<organism evidence="3 4">
    <name type="scientific">Hericium alpestre</name>
    <dbReference type="NCBI Taxonomy" id="135208"/>
    <lineage>
        <taxon>Eukaryota</taxon>
        <taxon>Fungi</taxon>
        <taxon>Dikarya</taxon>
        <taxon>Basidiomycota</taxon>
        <taxon>Agaricomycotina</taxon>
        <taxon>Agaricomycetes</taxon>
        <taxon>Russulales</taxon>
        <taxon>Hericiaceae</taxon>
        <taxon>Hericium</taxon>
    </lineage>
</organism>
<dbReference type="Gene3D" id="1.25.40.10">
    <property type="entry name" value="Tetratricopeptide repeat domain"/>
    <property type="match status" value="1"/>
</dbReference>
<dbReference type="OrthoDB" id="2423701at2759"/>
<dbReference type="InterPro" id="IPR027974">
    <property type="entry name" value="DUF4470"/>
</dbReference>